<name>A0ABU6GP50_9BACL</name>
<gene>
    <name evidence="1" type="ORF">P4H66_16940</name>
</gene>
<dbReference type="EMBL" id="JARLKZ010000013">
    <property type="protein sequence ID" value="MEC0241505.1"/>
    <property type="molecule type" value="Genomic_DNA"/>
</dbReference>
<dbReference type="RefSeq" id="WP_326089208.1">
    <property type="nucleotide sequence ID" value="NZ_JARLKZ010000013.1"/>
</dbReference>
<organism evidence="1 2">
    <name type="scientific">Paenibacillus dokdonensis</name>
    <dbReference type="NCBI Taxonomy" id="2567944"/>
    <lineage>
        <taxon>Bacteria</taxon>
        <taxon>Bacillati</taxon>
        <taxon>Bacillota</taxon>
        <taxon>Bacilli</taxon>
        <taxon>Bacillales</taxon>
        <taxon>Paenibacillaceae</taxon>
        <taxon>Paenibacillus</taxon>
    </lineage>
</organism>
<dbReference type="SUPFAM" id="SSF48452">
    <property type="entry name" value="TPR-like"/>
    <property type="match status" value="1"/>
</dbReference>
<dbReference type="SUPFAM" id="SSF49452">
    <property type="entry name" value="Starch-binding domain-like"/>
    <property type="match status" value="1"/>
</dbReference>
<evidence type="ECO:0000313" key="2">
    <source>
        <dbReference type="Proteomes" id="UP001344632"/>
    </source>
</evidence>
<dbReference type="Gene3D" id="2.60.40.1120">
    <property type="entry name" value="Carboxypeptidase-like, regulatory domain"/>
    <property type="match status" value="1"/>
</dbReference>
<protein>
    <submittedName>
        <fullName evidence="1">Carboxypeptidase-like regulatory domain-containing protein</fullName>
    </submittedName>
</protein>
<evidence type="ECO:0000313" key="1">
    <source>
        <dbReference type="EMBL" id="MEC0241505.1"/>
    </source>
</evidence>
<dbReference type="InterPro" id="IPR011990">
    <property type="entry name" value="TPR-like_helical_dom_sf"/>
</dbReference>
<proteinExistence type="predicted"/>
<sequence length="758" mass="85804">MKIRIKVKHLVYILGLLTVLVIAFNVGALPSHKLAEAEQGAVQTELKEQVLNKIDTAKPDNKLKLIEEYMLKESDTVLAHAYEAYIGSSGSMFSESMELQTKPDFSLKEKVPYLEQYVKAGRSDQDVSKAAELLTYYYEGSEQWEKASQMLAGALKRLHFTEYRYARQELLFMKAKLAADQKQYGELIRLCEELTLGNKNPTNFDLNIRISNLLAQYVIAEDKEHEVLKRIQAEMKKQEEFIEGDQRAAQLQTDQLQMVEDRLKKMVSIGLERMTDVSGTITKSDGEPVAYAGVFLRRQDDLNHSIREDEPYQTMTNEKGEYSFKGVVPGSYKLSLGLDLNQISGWTWPVSGDADWIDLKGQQSLVQDVVFQPLMKLKSPVNEAVVKEKKLIFEWEPVAGAAYYNLNLGLKLQGGSSSRSIMQGIRSSRIEIAAEDLYNVISGVSSSSNGSEEEKIDPLSLLGYANTDNQFMWSVEAYNANGELLTRSDGYRLGNDLTGQLPFFYLKERTMTDADRALLAGHLEDADAKYKALFQSNPEDAHSLKMMFTLLEGKLMMMHGEDTDTETKKAMKGEQVGLLKQLVKLHPTADYYGWLADYYLKQENWNEYNRYYALAGSLSKHTDTSYTDATHAIALMKQGKWDGADNYFKQSLENDKSHRFVGVYIALGLYRGGSLDQAIQLAAKYPDRMMYNNPLHWEDMLLEMKSESKGVSNYNGMLQEKIGLYIKGKDQELKQWQPSAGSHDTAMKKFIAGLLKVG</sequence>
<reference evidence="1 2" key="1">
    <citation type="submission" date="2023-03" db="EMBL/GenBank/DDBJ databases">
        <title>Bacillus Genome Sequencing.</title>
        <authorList>
            <person name="Dunlap C."/>
        </authorList>
    </citation>
    <scope>NUCLEOTIDE SEQUENCE [LARGE SCALE GENOMIC DNA]</scope>
    <source>
        <strain evidence="1 2">BD-525</strain>
    </source>
</reference>
<dbReference type="InterPro" id="IPR013784">
    <property type="entry name" value="Carb-bd-like_fold"/>
</dbReference>
<comment type="caution">
    <text evidence="1">The sequence shown here is derived from an EMBL/GenBank/DDBJ whole genome shotgun (WGS) entry which is preliminary data.</text>
</comment>
<dbReference type="Pfam" id="PF13620">
    <property type="entry name" value="CarboxypepD_reg"/>
    <property type="match status" value="1"/>
</dbReference>
<accession>A0ABU6GP50</accession>
<dbReference type="Proteomes" id="UP001344632">
    <property type="component" value="Unassembled WGS sequence"/>
</dbReference>
<keyword evidence="2" id="KW-1185">Reference proteome</keyword>
<dbReference type="Gene3D" id="1.25.40.10">
    <property type="entry name" value="Tetratricopeptide repeat domain"/>
    <property type="match status" value="1"/>
</dbReference>